<keyword evidence="1" id="KW-0812">Transmembrane</keyword>
<keyword evidence="3" id="KW-1185">Reference proteome</keyword>
<accession>A0A974XY38</accession>
<dbReference type="AlphaFoldDB" id="A0A974XY38"/>
<dbReference type="RefSeq" id="WP_200611105.1">
    <property type="nucleotide sequence ID" value="NZ_CP071518.1"/>
</dbReference>
<reference evidence="2 3" key="1">
    <citation type="submission" date="2021-03" db="EMBL/GenBank/DDBJ databases">
        <title>Lysobacter sp. nov. isolated from soil of gangwondo yeongwol, south Korea.</title>
        <authorList>
            <person name="Kim K.R."/>
            <person name="Kim K.H."/>
            <person name="Jeon C.O."/>
        </authorList>
    </citation>
    <scope>NUCLEOTIDE SEQUENCE [LARGE SCALE GENOMIC DNA]</scope>
    <source>
        <strain evidence="2 3">R19</strain>
    </source>
</reference>
<evidence type="ECO:0000313" key="2">
    <source>
        <dbReference type="EMBL" id="QSX76980.1"/>
    </source>
</evidence>
<sequence length="88" mass="9132">MWSLVFAPVLFYGLLWLQAPALAFPLVALAAWLVPLIWVLAAHVQLSGGRISAGRTTIVAAGLTLAMGIAALVGVGAVASVLFDRGFD</sequence>
<protein>
    <submittedName>
        <fullName evidence="2">Uncharacterized protein</fullName>
    </submittedName>
</protein>
<evidence type="ECO:0000256" key="1">
    <source>
        <dbReference type="SAM" id="Phobius"/>
    </source>
</evidence>
<gene>
    <name evidence="2" type="ORF">I8J32_009110</name>
</gene>
<organism evidence="2 3">
    <name type="scientific">Agrilutibacter solisilvae</name>
    <dbReference type="NCBI Taxonomy" id="2763317"/>
    <lineage>
        <taxon>Bacteria</taxon>
        <taxon>Pseudomonadati</taxon>
        <taxon>Pseudomonadota</taxon>
        <taxon>Gammaproteobacteria</taxon>
        <taxon>Lysobacterales</taxon>
        <taxon>Lysobacteraceae</taxon>
        <taxon>Agrilutibacter</taxon>
    </lineage>
</organism>
<evidence type="ECO:0000313" key="3">
    <source>
        <dbReference type="Proteomes" id="UP000639274"/>
    </source>
</evidence>
<dbReference type="KEGG" id="lsf:I8J32_009110"/>
<proteinExistence type="predicted"/>
<name>A0A974XY38_9GAMM</name>
<keyword evidence="1" id="KW-1133">Transmembrane helix</keyword>
<feature type="transmembrane region" description="Helical" evidence="1">
    <location>
        <begin position="58"/>
        <end position="83"/>
    </location>
</feature>
<keyword evidence="1" id="KW-0472">Membrane</keyword>
<dbReference type="Proteomes" id="UP000639274">
    <property type="component" value="Chromosome"/>
</dbReference>
<dbReference type="EMBL" id="CP071518">
    <property type="protein sequence ID" value="QSX76980.1"/>
    <property type="molecule type" value="Genomic_DNA"/>
</dbReference>